<evidence type="ECO:0000256" key="9">
    <source>
        <dbReference type="ARBA" id="ARBA00023014"/>
    </source>
</evidence>
<dbReference type="FunFam" id="3.40.50.10800:FF:000003">
    <property type="entry name" value="Quinolinate synthase A"/>
    <property type="match status" value="1"/>
</dbReference>
<dbReference type="InterPro" id="IPR023066">
    <property type="entry name" value="Quinolinate_synth_type2"/>
</dbReference>
<comment type="similarity">
    <text evidence="10">Belongs to the quinolinate synthase family. Type 2 subfamily.</text>
</comment>
<keyword evidence="12" id="KW-1185">Reference proteome</keyword>
<feature type="binding site" evidence="10">
    <location>
        <position position="128"/>
    </location>
    <ligand>
        <name>iminosuccinate</name>
        <dbReference type="ChEBI" id="CHEBI:77875"/>
    </ligand>
</feature>
<accession>A0A6I6DEH8</accession>
<dbReference type="GO" id="GO:0005829">
    <property type="term" value="C:cytosol"/>
    <property type="evidence" value="ECO:0007669"/>
    <property type="project" value="TreeGrafter"/>
</dbReference>
<evidence type="ECO:0000313" key="11">
    <source>
        <dbReference type="EMBL" id="QGU00506.1"/>
    </source>
</evidence>
<dbReference type="NCBIfam" id="TIGR00550">
    <property type="entry name" value="nadA"/>
    <property type="match status" value="1"/>
</dbReference>
<dbReference type="GO" id="GO:0046872">
    <property type="term" value="F:metal ion binding"/>
    <property type="evidence" value="ECO:0007669"/>
    <property type="project" value="UniProtKB-KW"/>
</dbReference>
<comment type="pathway">
    <text evidence="1 10">Cofactor biosynthesis; NAD(+) biosynthesis; quinolinate from iminoaspartate: step 1/1.</text>
</comment>
<evidence type="ECO:0000256" key="5">
    <source>
        <dbReference type="ARBA" id="ARBA00022642"/>
    </source>
</evidence>
<keyword evidence="5 10" id="KW-0662">Pyridine nucleotide biosynthesis</keyword>
<dbReference type="SUPFAM" id="SSF142754">
    <property type="entry name" value="NadA-like"/>
    <property type="match status" value="1"/>
</dbReference>
<comment type="catalytic activity">
    <reaction evidence="10">
        <text>iminosuccinate + dihydroxyacetone phosphate = quinolinate + phosphate + 2 H2O + H(+)</text>
        <dbReference type="Rhea" id="RHEA:25888"/>
        <dbReference type="ChEBI" id="CHEBI:15377"/>
        <dbReference type="ChEBI" id="CHEBI:15378"/>
        <dbReference type="ChEBI" id="CHEBI:29959"/>
        <dbReference type="ChEBI" id="CHEBI:43474"/>
        <dbReference type="ChEBI" id="CHEBI:57642"/>
        <dbReference type="ChEBI" id="CHEBI:77875"/>
        <dbReference type="EC" id="2.5.1.72"/>
    </reaction>
</comment>
<dbReference type="InterPro" id="IPR003473">
    <property type="entry name" value="NadA"/>
</dbReference>
<evidence type="ECO:0000256" key="8">
    <source>
        <dbReference type="ARBA" id="ARBA00023004"/>
    </source>
</evidence>
<evidence type="ECO:0000256" key="1">
    <source>
        <dbReference type="ARBA" id="ARBA00005065"/>
    </source>
</evidence>
<keyword evidence="7 10" id="KW-0479">Metal-binding</keyword>
<dbReference type="EMBL" id="CP046457">
    <property type="protein sequence ID" value="QGU00506.1"/>
    <property type="molecule type" value="Genomic_DNA"/>
</dbReference>
<evidence type="ECO:0000256" key="6">
    <source>
        <dbReference type="ARBA" id="ARBA00022679"/>
    </source>
</evidence>
<dbReference type="InterPro" id="IPR036094">
    <property type="entry name" value="NadA_sf"/>
</dbReference>
<evidence type="ECO:0000256" key="3">
    <source>
        <dbReference type="ARBA" id="ARBA00022485"/>
    </source>
</evidence>
<reference evidence="12" key="1">
    <citation type="journal article" date="2019" name="Microbiology">
        <title>Complete Genome Sequence of an Uncultured Bacterium of the Candidate Phylum Bipolaricaulota.</title>
        <authorList>
            <person name="Kadnikov V.V."/>
            <person name="Mardanov A.V."/>
            <person name="Beletsky A.V."/>
            <person name="Frank Y.A."/>
            <person name="Karnachuk O.V."/>
            <person name="Ravin N.V."/>
        </authorList>
    </citation>
    <scope>NUCLEOTIDE SEQUENCE [LARGE SCALE GENOMIC DNA]</scope>
</reference>
<dbReference type="Gene3D" id="3.40.50.10800">
    <property type="entry name" value="NadA-like"/>
    <property type="match status" value="3"/>
</dbReference>
<feature type="binding site" evidence="10">
    <location>
        <begin position="111"/>
        <end position="113"/>
    </location>
    <ligand>
        <name>iminosuccinate</name>
        <dbReference type="ChEBI" id="CHEBI:77875"/>
    </ligand>
</feature>
<dbReference type="RefSeq" id="WP_156204282.1">
    <property type="nucleotide sequence ID" value="NZ_CP046457.1"/>
</dbReference>
<dbReference type="PANTHER" id="PTHR30573">
    <property type="entry name" value="QUINOLINATE SYNTHETASE A"/>
    <property type="match status" value="1"/>
</dbReference>
<protein>
    <recommendedName>
        <fullName evidence="2 10">Quinolinate synthase</fullName>
        <ecNumber evidence="2 10">2.5.1.72</ecNumber>
    </recommendedName>
</protein>
<dbReference type="NCBIfam" id="NF006878">
    <property type="entry name" value="PRK09375.1-2"/>
    <property type="match status" value="1"/>
</dbReference>
<proteinExistence type="inferred from homology"/>
<feature type="binding site" evidence="10">
    <location>
        <position position="171"/>
    </location>
    <ligand>
        <name>[4Fe-4S] cluster</name>
        <dbReference type="ChEBI" id="CHEBI:49883"/>
    </ligand>
</feature>
<evidence type="ECO:0000256" key="10">
    <source>
        <dbReference type="HAMAP-Rule" id="MF_00568"/>
    </source>
</evidence>
<dbReference type="HAMAP" id="MF_00568">
    <property type="entry name" value="NadA_type2"/>
    <property type="match status" value="1"/>
</dbReference>
<dbReference type="UniPathway" id="UPA00253">
    <property type="reaction ID" value="UER00327"/>
</dbReference>
<feature type="binding site" evidence="10">
    <location>
        <position position="85"/>
    </location>
    <ligand>
        <name>[4Fe-4S] cluster</name>
        <dbReference type="ChEBI" id="CHEBI:49883"/>
    </ligand>
</feature>
<dbReference type="Proteomes" id="UP000426444">
    <property type="component" value="Chromosome"/>
</dbReference>
<gene>
    <name evidence="10" type="primary">nadA</name>
    <name evidence="11" type="ORF">SYNTR_1912</name>
</gene>
<dbReference type="GO" id="GO:0008987">
    <property type="term" value="F:quinolinate synthetase A activity"/>
    <property type="evidence" value="ECO:0007669"/>
    <property type="project" value="UniProtKB-UniRule"/>
</dbReference>
<keyword evidence="3 10" id="KW-0004">4Fe-4S</keyword>
<dbReference type="GO" id="GO:0051539">
    <property type="term" value="F:4 iron, 4 sulfur cluster binding"/>
    <property type="evidence" value="ECO:0007669"/>
    <property type="project" value="UniProtKB-KW"/>
</dbReference>
<evidence type="ECO:0000256" key="7">
    <source>
        <dbReference type="ARBA" id="ARBA00022723"/>
    </source>
</evidence>
<feature type="binding site" evidence="10">
    <location>
        <begin position="197"/>
        <end position="199"/>
    </location>
    <ligand>
        <name>iminosuccinate</name>
        <dbReference type="ChEBI" id="CHEBI:77875"/>
    </ligand>
</feature>
<dbReference type="KEGG" id="salq:SYNTR_1912"/>
<dbReference type="OrthoDB" id="9801204at2"/>
<feature type="binding site" evidence="10">
    <location>
        <position position="259"/>
    </location>
    <ligand>
        <name>[4Fe-4S] cluster</name>
        <dbReference type="ChEBI" id="CHEBI:49883"/>
    </ligand>
</feature>
<comment type="cofactor">
    <cofactor evidence="10">
        <name>[4Fe-4S] cluster</name>
        <dbReference type="ChEBI" id="CHEBI:49883"/>
    </cofactor>
    <text evidence="10">Binds 1 [4Fe-4S] cluster per subunit.</text>
</comment>
<comment type="subcellular location">
    <subcellularLocation>
        <location evidence="10">Cytoplasm</location>
    </subcellularLocation>
</comment>
<organism evidence="11 12">
    <name type="scientific">Candidatus Syntrophocurvum alkaliphilum</name>
    <dbReference type="NCBI Taxonomy" id="2293317"/>
    <lineage>
        <taxon>Bacteria</taxon>
        <taxon>Bacillati</taxon>
        <taxon>Bacillota</taxon>
        <taxon>Clostridia</taxon>
        <taxon>Eubacteriales</taxon>
        <taxon>Syntrophomonadaceae</taxon>
        <taxon>Candidatus Syntrophocurvum</taxon>
    </lineage>
</organism>
<keyword evidence="8 10" id="KW-0408">Iron</keyword>
<dbReference type="GO" id="GO:0034628">
    <property type="term" value="P:'de novo' NAD+ biosynthetic process from L-aspartate"/>
    <property type="evidence" value="ECO:0007669"/>
    <property type="project" value="TreeGrafter"/>
</dbReference>
<evidence type="ECO:0000256" key="4">
    <source>
        <dbReference type="ARBA" id="ARBA00022490"/>
    </source>
</evidence>
<dbReference type="AlphaFoldDB" id="A0A6I6DEH8"/>
<evidence type="ECO:0000256" key="2">
    <source>
        <dbReference type="ARBA" id="ARBA00012669"/>
    </source>
</evidence>
<dbReference type="Pfam" id="PF02445">
    <property type="entry name" value="NadA"/>
    <property type="match status" value="1"/>
</dbReference>
<name>A0A6I6DEH8_9FIRM</name>
<dbReference type="EC" id="2.5.1.72" evidence="2 10"/>
<comment type="function">
    <text evidence="10">Catalyzes the condensation of iminoaspartate with dihydroxyacetone phosphate to form quinolinate.</text>
</comment>
<feature type="binding site" evidence="10">
    <location>
        <position position="214"/>
    </location>
    <ligand>
        <name>iminosuccinate</name>
        <dbReference type="ChEBI" id="CHEBI:77875"/>
    </ligand>
</feature>
<keyword evidence="6 10" id="KW-0808">Transferase</keyword>
<keyword evidence="4 10" id="KW-0963">Cytoplasm</keyword>
<sequence>MSRETLEYIASRKKELNAIILAHYYQNPDIQDTADFVGDSLQLAEQAAQTDADVIVTCGVSFMAESAKILSPNKKVLLPDIEAGCPMADMVTAEALRKKKAEHPNAVVVCYVNTSAEVKAECDICCTSSNAEAVIKSIPEDKEILFVPDRNLGQYIQDQTGRKMTFWEGYCPIHDVLTINEVEEQKALHPNAKVVVHPECPPEVTRNADVVKSTSGILNYIKESEEKEFIVGTEEGFLYTVQKACPDKKIYLARAEFTCNEMKHITLEKLARTLETMEHEIEVPENIRQKAVKSLDRMLAIAP</sequence>
<feature type="binding site" evidence="10">
    <location>
        <position position="40"/>
    </location>
    <ligand>
        <name>iminosuccinate</name>
        <dbReference type="ChEBI" id="CHEBI:77875"/>
    </ligand>
</feature>
<feature type="binding site" evidence="10">
    <location>
        <position position="23"/>
    </location>
    <ligand>
        <name>iminosuccinate</name>
        <dbReference type="ChEBI" id="CHEBI:77875"/>
    </ligand>
</feature>
<keyword evidence="9 10" id="KW-0411">Iron-sulfur</keyword>
<dbReference type="PANTHER" id="PTHR30573:SF0">
    <property type="entry name" value="QUINOLINATE SYNTHASE, CHLOROPLASTIC"/>
    <property type="match status" value="1"/>
</dbReference>
<evidence type="ECO:0000313" key="12">
    <source>
        <dbReference type="Proteomes" id="UP000426444"/>
    </source>
</evidence>